<dbReference type="EMBL" id="OANT01000002">
    <property type="protein sequence ID" value="SNX44016.1"/>
    <property type="molecule type" value="Genomic_DNA"/>
</dbReference>
<keyword evidence="5" id="KW-1185">Reference proteome</keyword>
<proteinExistence type="predicted"/>
<dbReference type="PANTHER" id="PTHR10509">
    <property type="entry name" value="O-METHYLTRANSFERASE-RELATED"/>
    <property type="match status" value="1"/>
</dbReference>
<keyword evidence="3" id="KW-0949">S-adenosyl-L-methionine</keyword>
<organism evidence="4 5">
    <name type="scientific">Acinetobacter puyangensis</name>
    <dbReference type="NCBI Taxonomy" id="1096779"/>
    <lineage>
        <taxon>Bacteria</taxon>
        <taxon>Pseudomonadati</taxon>
        <taxon>Pseudomonadota</taxon>
        <taxon>Gammaproteobacteria</taxon>
        <taxon>Moraxellales</taxon>
        <taxon>Moraxellaceae</taxon>
        <taxon>Acinetobacter</taxon>
    </lineage>
</organism>
<dbReference type="AlphaFoldDB" id="A0A240E620"/>
<gene>
    <name evidence="4" type="ORF">SAMN05421731_102174</name>
</gene>
<evidence type="ECO:0000313" key="5">
    <source>
        <dbReference type="Proteomes" id="UP000219042"/>
    </source>
</evidence>
<keyword evidence="1 4" id="KW-0489">Methyltransferase</keyword>
<evidence type="ECO:0000256" key="1">
    <source>
        <dbReference type="ARBA" id="ARBA00022603"/>
    </source>
</evidence>
<dbReference type="Gene3D" id="3.40.50.150">
    <property type="entry name" value="Vaccinia Virus protein VP39"/>
    <property type="match status" value="1"/>
</dbReference>
<sequence length="256" mass="28397">MAYTFLKREGLEYVIFLKLLNQNMSEIHNTISNQTTQDTWTAVDEYIEQHLIAPDPILTKTLLHTEKCGLPGHLHVASNQGMLLAMLIQMNQCKRVLELGTFAAYSTIYMAKVLPEDGYILTIEGRDTHIALAKENIDASGYADKIDARLGRAADVIRSLPADTAPFDFIFIDADKQSYPEYLELCLAHSHSGTVIVMDNVIRAAEIINPENQKPSITGLRDLFTALQNHPKITSCTALQTVGSKGYDGFALAIVK</sequence>
<dbReference type="SUPFAM" id="SSF53335">
    <property type="entry name" value="S-adenosyl-L-methionine-dependent methyltransferases"/>
    <property type="match status" value="1"/>
</dbReference>
<dbReference type="InterPro" id="IPR029063">
    <property type="entry name" value="SAM-dependent_MTases_sf"/>
</dbReference>
<dbReference type="GO" id="GO:0008171">
    <property type="term" value="F:O-methyltransferase activity"/>
    <property type="evidence" value="ECO:0007669"/>
    <property type="project" value="InterPro"/>
</dbReference>
<evidence type="ECO:0000313" key="4">
    <source>
        <dbReference type="EMBL" id="SNX44016.1"/>
    </source>
</evidence>
<keyword evidence="2 4" id="KW-0808">Transferase</keyword>
<evidence type="ECO:0000256" key="3">
    <source>
        <dbReference type="ARBA" id="ARBA00022691"/>
    </source>
</evidence>
<dbReference type="PANTHER" id="PTHR10509:SF14">
    <property type="entry name" value="CAFFEOYL-COA O-METHYLTRANSFERASE 3-RELATED"/>
    <property type="match status" value="1"/>
</dbReference>
<dbReference type="InterPro" id="IPR050362">
    <property type="entry name" value="Cation-dep_OMT"/>
</dbReference>
<dbReference type="InterPro" id="IPR002935">
    <property type="entry name" value="SAM_O-MeTrfase"/>
</dbReference>
<dbReference type="Pfam" id="PF01596">
    <property type="entry name" value="Methyltransf_3"/>
    <property type="match status" value="1"/>
</dbReference>
<dbReference type="PROSITE" id="PS51682">
    <property type="entry name" value="SAM_OMT_I"/>
    <property type="match status" value="1"/>
</dbReference>
<name>A0A240E620_9GAMM</name>
<dbReference type="GO" id="GO:0032259">
    <property type="term" value="P:methylation"/>
    <property type="evidence" value="ECO:0007669"/>
    <property type="project" value="UniProtKB-KW"/>
</dbReference>
<reference evidence="5" key="1">
    <citation type="submission" date="2016-09" db="EMBL/GenBank/DDBJ databases">
        <authorList>
            <person name="Varghese N."/>
            <person name="Submissions S."/>
        </authorList>
    </citation>
    <scope>NUCLEOTIDE SEQUENCE [LARGE SCALE GENOMIC DNA]</scope>
    <source>
        <strain evidence="5">ANC 4466</strain>
    </source>
</reference>
<dbReference type="GO" id="GO:0008757">
    <property type="term" value="F:S-adenosylmethionine-dependent methyltransferase activity"/>
    <property type="evidence" value="ECO:0007669"/>
    <property type="project" value="TreeGrafter"/>
</dbReference>
<evidence type="ECO:0000256" key="2">
    <source>
        <dbReference type="ARBA" id="ARBA00022679"/>
    </source>
</evidence>
<accession>A0A240E620</accession>
<dbReference type="Proteomes" id="UP000219042">
    <property type="component" value="Unassembled WGS sequence"/>
</dbReference>
<protein>
    <submittedName>
        <fullName evidence="4">Predicted O-methyltransferase YrrM</fullName>
    </submittedName>
</protein>